<evidence type="ECO:0000259" key="9">
    <source>
        <dbReference type="Pfam" id="PF12704"/>
    </source>
</evidence>
<dbReference type="AlphaFoldDB" id="A0A1N7L0B6"/>
<dbReference type="EMBL" id="FTOH01000003">
    <property type="protein sequence ID" value="SIS67309.1"/>
    <property type="molecule type" value="Genomic_DNA"/>
</dbReference>
<evidence type="ECO:0000313" key="10">
    <source>
        <dbReference type="EMBL" id="SIS67309.1"/>
    </source>
</evidence>
<sequence>MIRPDDWLRLATSPVTSQPGKSVLTALGIAIGIAAVTLLTTLGHGVRQYVLDSFSQFGTRIIAITPGHSETAGMAGGLISSVRLLTLDDAEALARITGSEWVVSNVQGSGPVRYGERVRSTEILGTTSDFNQAWDFPLAMGKFLPDTGGNSPAVAVIGDTLYRELFRSENPLGKFIRIGGQRYRVIGVMQPKGSTLGFDLDDMAYIPADRALTLFNREGLMEVDVVFSEGTTSTQMLERIKAVMIKRHGQEDFTLTSQDEMLSSMNRILGILTIGVAALGGISLLVGGVGIFTIMTTNLTERTAEIGLLRAIGCPRRQLLSLFLGEAVMLSLFGAFIGIVITAVVVALLSLLAPAFPVQIQFSTLGLAIAVAVITGLISGIWPAYKSSRLSPIEALRGE</sequence>
<accession>A0A1N7L0B6</accession>
<evidence type="ECO:0000256" key="6">
    <source>
        <dbReference type="ARBA" id="ARBA00038076"/>
    </source>
</evidence>
<keyword evidence="4 7" id="KW-1133">Transmembrane helix</keyword>
<evidence type="ECO:0000256" key="1">
    <source>
        <dbReference type="ARBA" id="ARBA00004651"/>
    </source>
</evidence>
<feature type="transmembrane region" description="Helical" evidence="7">
    <location>
        <begin position="327"/>
        <end position="353"/>
    </location>
</feature>
<reference evidence="10" key="1">
    <citation type="submission" date="2017-01" db="EMBL/GenBank/DDBJ databases">
        <authorList>
            <person name="Mah S.A."/>
            <person name="Swanson W.J."/>
            <person name="Moy G.W."/>
            <person name="Vacquier V.D."/>
        </authorList>
    </citation>
    <scope>NUCLEOTIDE SEQUENCE [LARGE SCALE GENOMIC DNA]</scope>
    <source>
        <strain evidence="10">DSM 24913</strain>
    </source>
</reference>
<comment type="subcellular location">
    <subcellularLocation>
        <location evidence="1">Cell membrane</location>
        <topology evidence="1">Multi-pass membrane protein</topology>
    </subcellularLocation>
</comment>
<dbReference type="GO" id="GO:0022857">
    <property type="term" value="F:transmembrane transporter activity"/>
    <property type="evidence" value="ECO:0007669"/>
    <property type="project" value="TreeGrafter"/>
</dbReference>
<comment type="similarity">
    <text evidence="6">Belongs to the ABC-4 integral membrane protein family.</text>
</comment>
<feature type="domain" description="ABC3 transporter permease C-terminal" evidence="8">
    <location>
        <begin position="279"/>
        <end position="392"/>
    </location>
</feature>
<feature type="transmembrane region" description="Helical" evidence="7">
    <location>
        <begin position="23"/>
        <end position="42"/>
    </location>
</feature>
<keyword evidence="5 7" id="KW-0472">Membrane</keyword>
<gene>
    <name evidence="10" type="ORF">SAMN05421686_103204</name>
</gene>
<evidence type="ECO:0000259" key="8">
    <source>
        <dbReference type="Pfam" id="PF02687"/>
    </source>
</evidence>
<evidence type="ECO:0000256" key="3">
    <source>
        <dbReference type="ARBA" id="ARBA00022692"/>
    </source>
</evidence>
<dbReference type="Pfam" id="PF02687">
    <property type="entry name" value="FtsX"/>
    <property type="match status" value="1"/>
</dbReference>
<name>A0A1N7L0B6_9GAMM</name>
<feature type="transmembrane region" description="Helical" evidence="7">
    <location>
        <begin position="268"/>
        <end position="295"/>
    </location>
</feature>
<dbReference type="STRING" id="484498.SAMN05421686_103204"/>
<dbReference type="GO" id="GO:0005886">
    <property type="term" value="C:plasma membrane"/>
    <property type="evidence" value="ECO:0007669"/>
    <property type="project" value="UniProtKB-SubCell"/>
</dbReference>
<evidence type="ECO:0000313" key="11">
    <source>
        <dbReference type="Proteomes" id="UP000185639"/>
    </source>
</evidence>
<dbReference type="InterPro" id="IPR050250">
    <property type="entry name" value="Macrolide_Exporter_MacB"/>
</dbReference>
<dbReference type="OrthoDB" id="9802264at2"/>
<dbReference type="Proteomes" id="UP000185639">
    <property type="component" value="Unassembled WGS sequence"/>
</dbReference>
<evidence type="ECO:0000256" key="5">
    <source>
        <dbReference type="ARBA" id="ARBA00023136"/>
    </source>
</evidence>
<keyword evidence="3 7" id="KW-0812">Transmembrane</keyword>
<keyword evidence="11" id="KW-1185">Reference proteome</keyword>
<feature type="transmembrane region" description="Helical" evidence="7">
    <location>
        <begin position="365"/>
        <end position="385"/>
    </location>
</feature>
<proteinExistence type="inferred from homology"/>
<organism evidence="10 11">
    <name type="scientific">Thalassolituus maritimus</name>
    <dbReference type="NCBI Taxonomy" id="484498"/>
    <lineage>
        <taxon>Bacteria</taxon>
        <taxon>Pseudomonadati</taxon>
        <taxon>Pseudomonadota</taxon>
        <taxon>Gammaproteobacteria</taxon>
        <taxon>Oceanospirillales</taxon>
        <taxon>Oceanospirillaceae</taxon>
        <taxon>Thalassolituus</taxon>
    </lineage>
</organism>
<keyword evidence="2" id="KW-1003">Cell membrane</keyword>
<feature type="domain" description="MacB-like periplasmic core" evidence="9">
    <location>
        <begin position="22"/>
        <end position="242"/>
    </location>
</feature>
<evidence type="ECO:0000256" key="4">
    <source>
        <dbReference type="ARBA" id="ARBA00022989"/>
    </source>
</evidence>
<dbReference type="InterPro" id="IPR025857">
    <property type="entry name" value="MacB_PCD"/>
</dbReference>
<dbReference type="PANTHER" id="PTHR30572">
    <property type="entry name" value="MEMBRANE COMPONENT OF TRANSPORTER-RELATED"/>
    <property type="match status" value="1"/>
</dbReference>
<dbReference type="Pfam" id="PF12704">
    <property type="entry name" value="MacB_PCD"/>
    <property type="match status" value="1"/>
</dbReference>
<evidence type="ECO:0000256" key="7">
    <source>
        <dbReference type="SAM" id="Phobius"/>
    </source>
</evidence>
<protein>
    <submittedName>
        <fullName evidence="10">Putative ABC transport system permease protein</fullName>
    </submittedName>
</protein>
<dbReference type="InterPro" id="IPR003838">
    <property type="entry name" value="ABC3_permease_C"/>
</dbReference>
<dbReference type="RefSeq" id="WP_139325764.1">
    <property type="nucleotide sequence ID" value="NZ_FTOH01000003.1"/>
</dbReference>
<dbReference type="PANTHER" id="PTHR30572:SF4">
    <property type="entry name" value="ABC TRANSPORTER PERMEASE YTRF"/>
    <property type="match status" value="1"/>
</dbReference>
<evidence type="ECO:0000256" key="2">
    <source>
        <dbReference type="ARBA" id="ARBA00022475"/>
    </source>
</evidence>